<gene>
    <name evidence="5" type="primary">cysQ</name>
    <name evidence="5" type="ORF">clem_05330</name>
</gene>
<evidence type="ECO:0000256" key="2">
    <source>
        <dbReference type="ARBA" id="ARBA00022723"/>
    </source>
</evidence>
<evidence type="ECO:0000256" key="3">
    <source>
        <dbReference type="ARBA" id="ARBA00022842"/>
    </source>
</evidence>
<feature type="binding site" evidence="4">
    <location>
        <position position="94"/>
    </location>
    <ligand>
        <name>Mg(2+)</name>
        <dbReference type="ChEBI" id="CHEBI:18420"/>
        <label>1</label>
        <note>catalytic</note>
    </ligand>
</feature>
<organism evidence="5 6">
    <name type="scientific">Legionella clemsonensis</name>
    <dbReference type="NCBI Taxonomy" id="1867846"/>
    <lineage>
        <taxon>Bacteria</taxon>
        <taxon>Pseudomonadati</taxon>
        <taxon>Pseudomonadota</taxon>
        <taxon>Gammaproteobacteria</taxon>
        <taxon>Legionellales</taxon>
        <taxon>Legionellaceae</taxon>
        <taxon>Legionella</taxon>
    </lineage>
</organism>
<dbReference type="GO" id="GO:0046872">
    <property type="term" value="F:metal ion binding"/>
    <property type="evidence" value="ECO:0007669"/>
    <property type="project" value="UniProtKB-KW"/>
</dbReference>
<evidence type="ECO:0000313" key="5">
    <source>
        <dbReference type="EMBL" id="ASQ45622.1"/>
    </source>
</evidence>
<dbReference type="KEGG" id="lcd:clem_05330"/>
<dbReference type="PANTHER" id="PTHR20854:SF4">
    <property type="entry name" value="INOSITOL-1-MONOPHOSPHATASE-RELATED"/>
    <property type="match status" value="1"/>
</dbReference>
<feature type="binding site" evidence="4">
    <location>
        <position position="73"/>
    </location>
    <ligand>
        <name>Mg(2+)</name>
        <dbReference type="ChEBI" id="CHEBI:18420"/>
        <label>1</label>
        <note>catalytic</note>
    </ligand>
</feature>
<evidence type="ECO:0000256" key="4">
    <source>
        <dbReference type="PIRSR" id="PIRSR600760-2"/>
    </source>
</evidence>
<dbReference type="GO" id="GO:0008934">
    <property type="term" value="F:inositol monophosphate 1-phosphatase activity"/>
    <property type="evidence" value="ECO:0007669"/>
    <property type="project" value="TreeGrafter"/>
</dbReference>
<feature type="binding site" evidence="4">
    <location>
        <position position="219"/>
    </location>
    <ligand>
        <name>Mg(2+)</name>
        <dbReference type="ChEBI" id="CHEBI:18420"/>
        <label>1</label>
        <note>catalytic</note>
    </ligand>
</feature>
<dbReference type="RefSeq" id="WP_157698185.1">
    <property type="nucleotide sequence ID" value="NZ_CP016397.1"/>
</dbReference>
<comment type="cofactor">
    <cofactor evidence="4">
        <name>Mg(2+)</name>
        <dbReference type="ChEBI" id="CHEBI:18420"/>
    </cofactor>
</comment>
<feature type="binding site" evidence="4">
    <location>
        <position position="91"/>
    </location>
    <ligand>
        <name>Mg(2+)</name>
        <dbReference type="ChEBI" id="CHEBI:18420"/>
        <label>1</label>
        <note>catalytic</note>
    </ligand>
</feature>
<dbReference type="OrthoDB" id="9785695at2"/>
<dbReference type="InterPro" id="IPR020550">
    <property type="entry name" value="Inositol_monophosphatase_CS"/>
</dbReference>
<protein>
    <submittedName>
        <fullName evidence="5">3'(2'),5'-bisphosphate nucleotidase CysQ</fullName>
        <ecNumber evidence="5">3.1.3.7</ecNumber>
    </submittedName>
</protein>
<keyword evidence="5" id="KW-0378">Hydrolase</keyword>
<name>A0A222P195_9GAMM</name>
<accession>A0A222P195</accession>
<comment type="similarity">
    <text evidence="1">Belongs to the inositol monophosphatase superfamily.</text>
</comment>
<reference evidence="6" key="1">
    <citation type="submission" date="2016-07" db="EMBL/GenBank/DDBJ databases">
        <authorList>
            <person name="Florea S."/>
            <person name="Webb J.S."/>
            <person name="Jaromczyk J."/>
            <person name="Schardl C.L."/>
        </authorList>
    </citation>
    <scope>NUCLEOTIDE SEQUENCE [LARGE SCALE GENOMIC DNA]</scope>
    <source>
        <strain evidence="6">CDC-D5610</strain>
    </source>
</reference>
<dbReference type="GO" id="GO:0008441">
    <property type="term" value="F:3'(2'),5'-bisphosphate nucleotidase activity"/>
    <property type="evidence" value="ECO:0007669"/>
    <property type="project" value="UniProtKB-EC"/>
</dbReference>
<dbReference type="EMBL" id="CP016397">
    <property type="protein sequence ID" value="ASQ45622.1"/>
    <property type="molecule type" value="Genomic_DNA"/>
</dbReference>
<evidence type="ECO:0000313" key="6">
    <source>
        <dbReference type="Proteomes" id="UP000201728"/>
    </source>
</evidence>
<dbReference type="Gene3D" id="3.30.540.10">
    <property type="entry name" value="Fructose-1,6-Bisphosphatase, subunit A, domain 1"/>
    <property type="match status" value="1"/>
</dbReference>
<dbReference type="AlphaFoldDB" id="A0A222P195"/>
<dbReference type="PRINTS" id="PR00377">
    <property type="entry name" value="IMPHPHTASES"/>
</dbReference>
<dbReference type="EC" id="3.1.3.7" evidence="5"/>
<dbReference type="SUPFAM" id="SSF56655">
    <property type="entry name" value="Carbohydrate phosphatase"/>
    <property type="match status" value="1"/>
</dbReference>
<dbReference type="GO" id="GO:0007165">
    <property type="term" value="P:signal transduction"/>
    <property type="evidence" value="ECO:0007669"/>
    <property type="project" value="TreeGrafter"/>
</dbReference>
<keyword evidence="3 4" id="KW-0460">Magnesium</keyword>
<dbReference type="Gene3D" id="3.40.190.80">
    <property type="match status" value="1"/>
</dbReference>
<keyword evidence="6" id="KW-1185">Reference proteome</keyword>
<proteinExistence type="inferred from homology"/>
<feature type="binding site" evidence="4">
    <location>
        <position position="93"/>
    </location>
    <ligand>
        <name>Mg(2+)</name>
        <dbReference type="ChEBI" id="CHEBI:18420"/>
        <label>2</label>
    </ligand>
</feature>
<keyword evidence="2 4" id="KW-0479">Metal-binding</keyword>
<dbReference type="PROSITE" id="PS00630">
    <property type="entry name" value="IMP_2"/>
    <property type="match status" value="1"/>
</dbReference>
<dbReference type="CDD" id="cd01638">
    <property type="entry name" value="CysQ"/>
    <property type="match status" value="1"/>
</dbReference>
<dbReference type="GO" id="GO:0046854">
    <property type="term" value="P:phosphatidylinositol phosphate biosynthetic process"/>
    <property type="evidence" value="ECO:0007669"/>
    <property type="project" value="InterPro"/>
</dbReference>
<dbReference type="Proteomes" id="UP000201728">
    <property type="component" value="Chromosome"/>
</dbReference>
<evidence type="ECO:0000256" key="1">
    <source>
        <dbReference type="ARBA" id="ARBA00009759"/>
    </source>
</evidence>
<dbReference type="InterPro" id="IPR000760">
    <property type="entry name" value="Inositol_monophosphatase-like"/>
</dbReference>
<dbReference type="Pfam" id="PF00459">
    <property type="entry name" value="Inositol_P"/>
    <property type="match status" value="1"/>
</dbReference>
<sequence length="274" mass="30465">MMSLKMDLDKELKFAISLAREAGFLVQTIRAKGYKVYDKGKHLGLVTDADKAASQFLLNNLVTTFPADLVISEEEPPPLRSQSKERIWFVDPIDGTADFVAGSGEWSIMLGLSIHKKACLGVVYQPDTNELFYAIKNQGTFYITSKETFNLKVRAISHPSQAILIQSRRHWSTKADEIARKLGVSDVYKCGSLGLKFAKIAKGEADLYFNFSGHCHLWDLCGPEVILREAGGKLLFAGTNKLHYEAGETRVKYSFLAAADGLANEVYSMLTKEK</sequence>
<dbReference type="GO" id="GO:0006020">
    <property type="term" value="P:inositol metabolic process"/>
    <property type="evidence" value="ECO:0007669"/>
    <property type="project" value="TreeGrafter"/>
</dbReference>
<dbReference type="PANTHER" id="PTHR20854">
    <property type="entry name" value="INOSITOL MONOPHOSPHATASE"/>
    <property type="match status" value="1"/>
</dbReference>